<keyword evidence="4" id="KW-1185">Reference proteome</keyword>
<dbReference type="InterPro" id="IPR019533">
    <property type="entry name" value="Peptidase_S26"/>
</dbReference>
<proteinExistence type="predicted"/>
<evidence type="ECO:0000313" key="3">
    <source>
        <dbReference type="EMBL" id="GAA0529904.1"/>
    </source>
</evidence>
<evidence type="ECO:0000256" key="1">
    <source>
        <dbReference type="ARBA" id="ARBA00004308"/>
    </source>
</evidence>
<dbReference type="Pfam" id="PF00717">
    <property type="entry name" value="Peptidase_S24"/>
    <property type="match status" value="1"/>
</dbReference>
<dbReference type="EMBL" id="BAAAGS010000018">
    <property type="protein sequence ID" value="GAA0529904.1"/>
    <property type="molecule type" value="Genomic_DNA"/>
</dbReference>
<reference evidence="3 4" key="1">
    <citation type="journal article" date="2019" name="Int. J. Syst. Evol. Microbiol.">
        <title>The Global Catalogue of Microorganisms (GCM) 10K type strain sequencing project: providing services to taxonomists for standard genome sequencing and annotation.</title>
        <authorList>
            <consortium name="The Broad Institute Genomics Platform"/>
            <consortium name="The Broad Institute Genome Sequencing Center for Infectious Disease"/>
            <person name="Wu L."/>
            <person name="Ma J."/>
        </authorList>
    </citation>
    <scope>NUCLEOTIDE SEQUENCE [LARGE SCALE GENOMIC DNA]</scope>
    <source>
        <strain evidence="3 4">JCM 10303</strain>
    </source>
</reference>
<dbReference type="Proteomes" id="UP001500729">
    <property type="component" value="Unassembled WGS sequence"/>
</dbReference>
<comment type="subcellular location">
    <subcellularLocation>
        <location evidence="1">Endomembrane system</location>
    </subcellularLocation>
</comment>
<comment type="caution">
    <text evidence="3">The sequence shown here is derived from an EMBL/GenBank/DDBJ whole genome shotgun (WGS) entry which is preliminary data.</text>
</comment>
<accession>A0ABN1CZ34</accession>
<evidence type="ECO:0000313" key="4">
    <source>
        <dbReference type="Proteomes" id="UP001500729"/>
    </source>
</evidence>
<organism evidence="3 4">
    <name type="scientific">Saccharopolyspora erythraea</name>
    <name type="common">Streptomyces erythraeus</name>
    <dbReference type="NCBI Taxonomy" id="1836"/>
    <lineage>
        <taxon>Bacteria</taxon>
        <taxon>Bacillati</taxon>
        <taxon>Actinomycetota</taxon>
        <taxon>Actinomycetes</taxon>
        <taxon>Pseudonocardiales</taxon>
        <taxon>Pseudonocardiaceae</taxon>
        <taxon>Saccharopolyspora</taxon>
    </lineage>
</organism>
<gene>
    <name evidence="3" type="ORF">GCM10009533_31470</name>
</gene>
<dbReference type="CDD" id="cd06530">
    <property type="entry name" value="S26_SPase_I"/>
    <property type="match status" value="1"/>
</dbReference>
<dbReference type="Gene3D" id="2.10.109.10">
    <property type="entry name" value="Umud Fragment, subunit A"/>
    <property type="match status" value="1"/>
</dbReference>
<protein>
    <recommendedName>
        <fullName evidence="2">Peptidase S24/S26A/S26B/S26C domain-containing protein</fullName>
    </recommendedName>
</protein>
<feature type="domain" description="Peptidase S24/S26A/S26B/S26C" evidence="2">
    <location>
        <begin position="15"/>
        <end position="77"/>
    </location>
</feature>
<dbReference type="InterPro" id="IPR015927">
    <property type="entry name" value="Peptidase_S24_S26A/B/C"/>
</dbReference>
<evidence type="ECO:0000259" key="2">
    <source>
        <dbReference type="Pfam" id="PF00717"/>
    </source>
</evidence>
<sequence>MGAVVVLGRWPWRRLLVRGPSMVPTLRDRDVVLLRLRARPRAGAVVLVRWERRPGQLSVKRAVRPDGGGWHVEGDNAFGSTDSRDLGPAEVLGVVGWRLWPRPGRIR</sequence>
<dbReference type="SUPFAM" id="SSF51306">
    <property type="entry name" value="LexA/Signal peptidase"/>
    <property type="match status" value="1"/>
</dbReference>
<dbReference type="InterPro" id="IPR036286">
    <property type="entry name" value="LexA/Signal_pep-like_sf"/>
</dbReference>
<name>A0ABN1CZ34_SACER</name>